<keyword evidence="4" id="KW-1185">Reference proteome</keyword>
<dbReference type="PANTHER" id="PTHR33463:SF221">
    <property type="entry name" value="LEUCINE-RICH REPEAT DOMAIN, L DOMAIN-CONTAINING PROTEIN"/>
    <property type="match status" value="1"/>
</dbReference>
<dbReference type="GO" id="GO:0006952">
    <property type="term" value="P:defense response"/>
    <property type="evidence" value="ECO:0007669"/>
    <property type="project" value="UniProtKB-KW"/>
</dbReference>
<evidence type="ECO:0000313" key="3">
    <source>
        <dbReference type="EMBL" id="THF99617.1"/>
    </source>
</evidence>
<comment type="caution">
    <text evidence="3">The sequence shown here is derived from an EMBL/GenBank/DDBJ whole genome shotgun (WGS) entry which is preliminary data.</text>
</comment>
<protein>
    <recommendedName>
        <fullName evidence="2">NB-ARC domain-containing protein</fullName>
    </recommendedName>
</protein>
<dbReference type="STRING" id="542762.A0A4S4DAQ8"/>
<dbReference type="Proteomes" id="UP000306102">
    <property type="component" value="Unassembled WGS sequence"/>
</dbReference>
<reference evidence="3 4" key="1">
    <citation type="journal article" date="2018" name="Proc. Natl. Acad. Sci. U.S.A.">
        <title>Draft genome sequence of Camellia sinensis var. sinensis provides insights into the evolution of the tea genome and tea quality.</title>
        <authorList>
            <person name="Wei C."/>
            <person name="Yang H."/>
            <person name="Wang S."/>
            <person name="Zhao J."/>
            <person name="Liu C."/>
            <person name="Gao L."/>
            <person name="Xia E."/>
            <person name="Lu Y."/>
            <person name="Tai Y."/>
            <person name="She G."/>
            <person name="Sun J."/>
            <person name="Cao H."/>
            <person name="Tong W."/>
            <person name="Gao Q."/>
            <person name="Li Y."/>
            <person name="Deng W."/>
            <person name="Jiang X."/>
            <person name="Wang W."/>
            <person name="Chen Q."/>
            <person name="Zhang S."/>
            <person name="Li H."/>
            <person name="Wu J."/>
            <person name="Wang P."/>
            <person name="Li P."/>
            <person name="Shi C."/>
            <person name="Zheng F."/>
            <person name="Jian J."/>
            <person name="Huang B."/>
            <person name="Shan D."/>
            <person name="Shi M."/>
            <person name="Fang C."/>
            <person name="Yue Y."/>
            <person name="Li F."/>
            <person name="Li D."/>
            <person name="Wei S."/>
            <person name="Han B."/>
            <person name="Jiang C."/>
            <person name="Yin Y."/>
            <person name="Xia T."/>
            <person name="Zhang Z."/>
            <person name="Bennetzen J.L."/>
            <person name="Zhao S."/>
            <person name="Wan X."/>
        </authorList>
    </citation>
    <scope>NUCLEOTIDE SEQUENCE [LARGE SCALE GENOMIC DNA]</scope>
    <source>
        <strain evidence="4">cv. Shuchazao</strain>
        <tissue evidence="3">Leaf</tissue>
    </source>
</reference>
<dbReference type="FunFam" id="3.40.50.300:FF:001091">
    <property type="entry name" value="Probable disease resistance protein At1g61300"/>
    <property type="match status" value="1"/>
</dbReference>
<sequence length="228" mass="25986">MEINRALVLQKKVKIEVEIWLKNVEKFKNEVSGIETEINENARCVRGCSPNYYSRYKLGKLLASKTPYVSELQVKGAFPNGVFVDMLPDNGRILPTTKLTGRTTEKILHVIWECLVDVNLSKLGVHGMGGVGKTTIMMHINNLLNEAQIFECVIWVTVSKTFNLEKLQKDIAKAIDLDLSDDENVIKKSAILLEHLQRRKFILILDDLWYRFSLEEVGIPQPTRENGC</sequence>
<dbReference type="InterPro" id="IPR002182">
    <property type="entry name" value="NB-ARC"/>
</dbReference>
<dbReference type="AlphaFoldDB" id="A0A4S4DAQ8"/>
<feature type="domain" description="NB-ARC" evidence="2">
    <location>
        <begin position="106"/>
        <end position="228"/>
    </location>
</feature>
<dbReference type="Pfam" id="PF00931">
    <property type="entry name" value="NB-ARC"/>
    <property type="match status" value="1"/>
</dbReference>
<dbReference type="Gene3D" id="3.40.50.300">
    <property type="entry name" value="P-loop containing nucleotide triphosphate hydrolases"/>
    <property type="match status" value="1"/>
</dbReference>
<evidence type="ECO:0000259" key="2">
    <source>
        <dbReference type="Pfam" id="PF00931"/>
    </source>
</evidence>
<dbReference type="EMBL" id="SDRB02011907">
    <property type="protein sequence ID" value="THF99617.1"/>
    <property type="molecule type" value="Genomic_DNA"/>
</dbReference>
<dbReference type="SUPFAM" id="SSF52540">
    <property type="entry name" value="P-loop containing nucleoside triphosphate hydrolases"/>
    <property type="match status" value="1"/>
</dbReference>
<accession>A0A4S4DAQ8</accession>
<evidence type="ECO:0000256" key="1">
    <source>
        <dbReference type="ARBA" id="ARBA00022821"/>
    </source>
</evidence>
<keyword evidence="1" id="KW-0611">Plant defense</keyword>
<dbReference type="PRINTS" id="PR00364">
    <property type="entry name" value="DISEASERSIST"/>
</dbReference>
<dbReference type="GO" id="GO:0043531">
    <property type="term" value="F:ADP binding"/>
    <property type="evidence" value="ECO:0007669"/>
    <property type="project" value="InterPro"/>
</dbReference>
<dbReference type="InterPro" id="IPR050905">
    <property type="entry name" value="Plant_NBS-LRR"/>
</dbReference>
<organism evidence="3 4">
    <name type="scientific">Camellia sinensis var. sinensis</name>
    <name type="common">China tea</name>
    <dbReference type="NCBI Taxonomy" id="542762"/>
    <lineage>
        <taxon>Eukaryota</taxon>
        <taxon>Viridiplantae</taxon>
        <taxon>Streptophyta</taxon>
        <taxon>Embryophyta</taxon>
        <taxon>Tracheophyta</taxon>
        <taxon>Spermatophyta</taxon>
        <taxon>Magnoliopsida</taxon>
        <taxon>eudicotyledons</taxon>
        <taxon>Gunneridae</taxon>
        <taxon>Pentapetalae</taxon>
        <taxon>asterids</taxon>
        <taxon>Ericales</taxon>
        <taxon>Theaceae</taxon>
        <taxon>Camellia</taxon>
    </lineage>
</organism>
<evidence type="ECO:0000313" key="4">
    <source>
        <dbReference type="Proteomes" id="UP000306102"/>
    </source>
</evidence>
<proteinExistence type="predicted"/>
<gene>
    <name evidence="3" type="ORF">TEA_004062</name>
</gene>
<dbReference type="PANTHER" id="PTHR33463">
    <property type="entry name" value="NB-ARC DOMAIN-CONTAINING PROTEIN-RELATED"/>
    <property type="match status" value="1"/>
</dbReference>
<dbReference type="InterPro" id="IPR027417">
    <property type="entry name" value="P-loop_NTPase"/>
</dbReference>
<name>A0A4S4DAQ8_CAMSN</name>